<gene>
    <name evidence="2" type="ORF">EEDITHA_LOCUS12194</name>
</gene>
<evidence type="ECO:0000313" key="2">
    <source>
        <dbReference type="EMBL" id="CAH2096911.1"/>
    </source>
</evidence>
<protein>
    <recommendedName>
        <fullName evidence="1">C2H2-type domain-containing protein</fullName>
    </recommendedName>
</protein>
<comment type="caution">
    <text evidence="2">The sequence shown here is derived from an EMBL/GenBank/DDBJ whole genome shotgun (WGS) entry which is preliminary data.</text>
</comment>
<dbReference type="Proteomes" id="UP001153954">
    <property type="component" value="Unassembled WGS sequence"/>
</dbReference>
<dbReference type="InterPro" id="IPR013087">
    <property type="entry name" value="Znf_C2H2_type"/>
</dbReference>
<sequence length="510" mass="59145">MERKFNENGIMTGIADSFCLTCKKYLKLNQVSEHVIEPAHQKTFQSTDYVEKYKEDRIRKVELGYYCEMCNVMIQTLARIGIHVYENSHVNNKNIQQLRVSDAGVIAFDDILIENIAWNGMADGSCLLCNVDYSNEDDHKNDTTHILKLIQSKFELLKNKFVYRKIDDDSINCLICNTIVMEKLKETHINESEHKENYLKSQMTKKSKIETHNYHNDNNTNNNLNENVTSNNITNSILNKNVTSNDAITKAKETNDNSVKTEVLTCESPKTEIVVFNKNGVEEIGNKDEDELLTPAEAIKRAMKFAKDNSLNYKRNGTYCKLCDIRISSSLKMMKEHVNESSHKERAADKTTRKITKVPLFDFVESFTTVENIFMHDEVVINDKICIEKFSFFMISTNDDVVRCQACEVTINLGDVSEHVNGKKHIKALRKTSVITDFDSEFVREVRPRLYHCGYCNFIEAGLDSLKNHLKSINHLIKKRNAEIRLQNHIIDYRRRREVINFLRMFNLLF</sequence>
<evidence type="ECO:0000313" key="3">
    <source>
        <dbReference type="Proteomes" id="UP001153954"/>
    </source>
</evidence>
<dbReference type="SMART" id="SM00355">
    <property type="entry name" value="ZnF_C2H2"/>
    <property type="match status" value="4"/>
</dbReference>
<name>A0AAU9UD32_EUPED</name>
<dbReference type="GO" id="GO:0008270">
    <property type="term" value="F:zinc ion binding"/>
    <property type="evidence" value="ECO:0007669"/>
    <property type="project" value="InterPro"/>
</dbReference>
<dbReference type="GO" id="GO:0003676">
    <property type="term" value="F:nucleic acid binding"/>
    <property type="evidence" value="ECO:0007669"/>
    <property type="project" value="InterPro"/>
</dbReference>
<dbReference type="SMART" id="SM00451">
    <property type="entry name" value="ZnF_U1"/>
    <property type="match status" value="4"/>
</dbReference>
<proteinExistence type="predicted"/>
<reference evidence="2" key="1">
    <citation type="submission" date="2022-03" db="EMBL/GenBank/DDBJ databases">
        <authorList>
            <person name="Tunstrom K."/>
        </authorList>
    </citation>
    <scope>NUCLEOTIDE SEQUENCE</scope>
</reference>
<organism evidence="2 3">
    <name type="scientific">Euphydryas editha</name>
    <name type="common">Edith's checkerspot</name>
    <dbReference type="NCBI Taxonomy" id="104508"/>
    <lineage>
        <taxon>Eukaryota</taxon>
        <taxon>Metazoa</taxon>
        <taxon>Ecdysozoa</taxon>
        <taxon>Arthropoda</taxon>
        <taxon>Hexapoda</taxon>
        <taxon>Insecta</taxon>
        <taxon>Pterygota</taxon>
        <taxon>Neoptera</taxon>
        <taxon>Endopterygota</taxon>
        <taxon>Lepidoptera</taxon>
        <taxon>Glossata</taxon>
        <taxon>Ditrysia</taxon>
        <taxon>Papilionoidea</taxon>
        <taxon>Nymphalidae</taxon>
        <taxon>Nymphalinae</taxon>
        <taxon>Euphydryas</taxon>
    </lineage>
</organism>
<keyword evidence="3" id="KW-1185">Reference proteome</keyword>
<dbReference type="AlphaFoldDB" id="A0AAU9UD32"/>
<evidence type="ECO:0000259" key="1">
    <source>
        <dbReference type="PROSITE" id="PS00028"/>
    </source>
</evidence>
<dbReference type="EMBL" id="CAKOGL010000017">
    <property type="protein sequence ID" value="CAH2096911.1"/>
    <property type="molecule type" value="Genomic_DNA"/>
</dbReference>
<accession>A0AAU9UD32</accession>
<dbReference type="PROSITE" id="PS00028">
    <property type="entry name" value="ZINC_FINGER_C2H2_1"/>
    <property type="match status" value="1"/>
</dbReference>
<feature type="domain" description="C2H2-type" evidence="1">
    <location>
        <begin position="67"/>
        <end position="89"/>
    </location>
</feature>
<dbReference type="InterPro" id="IPR003604">
    <property type="entry name" value="Matrin/U1-like-C_Znf_C2H2"/>
</dbReference>